<reference evidence="1" key="1">
    <citation type="submission" date="2018-09" db="EMBL/GenBank/DDBJ databases">
        <title>Murine metabolic-syndrome-specific gut microbial biobank.</title>
        <authorList>
            <person name="Liu C."/>
        </authorList>
    </citation>
    <scope>NUCLEOTIDE SEQUENCE</scope>
    <source>
        <strain evidence="1">D42-62</strain>
    </source>
</reference>
<dbReference type="Proteomes" id="UP001154420">
    <property type="component" value="Unassembled WGS sequence"/>
</dbReference>
<comment type="caution">
    <text evidence="1">The sequence shown here is derived from an EMBL/GenBank/DDBJ whole genome shotgun (WGS) entry which is preliminary data.</text>
</comment>
<dbReference type="AlphaFoldDB" id="A0A9X5BH61"/>
<dbReference type="GO" id="GO:0003677">
    <property type="term" value="F:DNA binding"/>
    <property type="evidence" value="ECO:0007669"/>
    <property type="project" value="InterPro"/>
</dbReference>
<dbReference type="OrthoDB" id="9804275at2"/>
<organism evidence="1 2">
    <name type="scientific">Parablautia muri</name>
    <dbReference type="NCBI Taxonomy" id="2320879"/>
    <lineage>
        <taxon>Bacteria</taxon>
        <taxon>Bacillati</taxon>
        <taxon>Bacillota</taxon>
        <taxon>Clostridia</taxon>
        <taxon>Lachnospirales</taxon>
        <taxon>Lachnospiraceae</taxon>
        <taxon>Parablautia</taxon>
    </lineage>
</organism>
<gene>
    <name evidence="1" type="ORF">D5281_14870</name>
</gene>
<dbReference type="SUPFAM" id="SSF47413">
    <property type="entry name" value="lambda repressor-like DNA-binding domains"/>
    <property type="match status" value="1"/>
</dbReference>
<sequence>MDLKKRVKSFLDDTGATVMAFCKKINISNTYYYRWIHGEVEFSKDICDRIETFLNEVYAK</sequence>
<protein>
    <submittedName>
        <fullName evidence="1">XRE family transcriptional regulator</fullName>
    </submittedName>
</protein>
<accession>A0A9X5BH61</accession>
<dbReference type="EMBL" id="QZDT01000025">
    <property type="protein sequence ID" value="NBJ93845.1"/>
    <property type="molecule type" value="Genomic_DNA"/>
</dbReference>
<proteinExistence type="predicted"/>
<dbReference type="RefSeq" id="WP_160560901.1">
    <property type="nucleotide sequence ID" value="NZ_QZDT01000025.1"/>
</dbReference>
<evidence type="ECO:0000313" key="1">
    <source>
        <dbReference type="EMBL" id="NBJ93845.1"/>
    </source>
</evidence>
<keyword evidence="2" id="KW-1185">Reference proteome</keyword>
<name>A0A9X5BH61_9FIRM</name>
<evidence type="ECO:0000313" key="2">
    <source>
        <dbReference type="Proteomes" id="UP001154420"/>
    </source>
</evidence>
<dbReference type="InterPro" id="IPR010982">
    <property type="entry name" value="Lambda_DNA-bd_dom_sf"/>
</dbReference>